<dbReference type="PANTHER" id="PTHR43364">
    <property type="entry name" value="NADH-SPECIFIC METHYLGLYOXAL REDUCTASE-RELATED"/>
    <property type="match status" value="1"/>
</dbReference>
<keyword evidence="4" id="KW-1185">Reference proteome</keyword>
<reference evidence="4" key="1">
    <citation type="journal article" date="2019" name="Int. J. Syst. Evol. Microbiol.">
        <title>The Global Catalogue of Microorganisms (GCM) 10K type strain sequencing project: providing services to taxonomists for standard genome sequencing and annotation.</title>
        <authorList>
            <consortium name="The Broad Institute Genomics Platform"/>
            <consortium name="The Broad Institute Genome Sequencing Center for Infectious Disease"/>
            <person name="Wu L."/>
            <person name="Ma J."/>
        </authorList>
    </citation>
    <scope>NUCLEOTIDE SEQUENCE [LARGE SCALE GENOMIC DNA]</scope>
    <source>
        <strain evidence="4">CCUG 49018</strain>
    </source>
</reference>
<dbReference type="Gene3D" id="3.20.20.100">
    <property type="entry name" value="NADP-dependent oxidoreductase domain"/>
    <property type="match status" value="1"/>
</dbReference>
<feature type="domain" description="NADP-dependent oxidoreductase" evidence="2">
    <location>
        <begin position="25"/>
        <end position="327"/>
    </location>
</feature>
<dbReference type="InterPro" id="IPR050523">
    <property type="entry name" value="AKR_Detox_Biosynth"/>
</dbReference>
<proteinExistence type="predicted"/>
<dbReference type="InterPro" id="IPR020471">
    <property type="entry name" value="AKR"/>
</dbReference>
<evidence type="ECO:0000313" key="4">
    <source>
        <dbReference type="Proteomes" id="UP001597182"/>
    </source>
</evidence>
<dbReference type="PRINTS" id="PR00069">
    <property type="entry name" value="ALDKETRDTASE"/>
</dbReference>
<dbReference type="SUPFAM" id="SSF51430">
    <property type="entry name" value="NAD(P)-linked oxidoreductase"/>
    <property type="match status" value="1"/>
</dbReference>
<sequence>MTDPVLFDDDHAVLGRTGLPVSRFCLGTATFGGQCDEKESHAILDRADELGISFLDTADKYPIGSPWEQAGTTEEIVGRWLRGRRDRFVVATKVHGPTGPRPWDGGLSRRHVLDAVDASLRRLDTDWIDLYQLHRPDPLTPVEETLSALDDVVRAGKVRYVGCSNFLAYQVARALGRSALHGWTAFVSVQARYNLLFREHERELLPLCREDGLGLLAYNALAGGMLTGKHRRDGTSATGTRFADAGAGGLYRDRYWHDDAFDAVEAIRGLAAGAGLTMPVLATAWLRSRAGVTSVILGATRPDQLDLAVEAAGVRLDDALLTELDAITARFRTGDAVQ</sequence>
<dbReference type="RefSeq" id="WP_013676237.1">
    <property type="nucleotide sequence ID" value="NZ_BAABKS010000017.1"/>
</dbReference>
<evidence type="ECO:0000256" key="1">
    <source>
        <dbReference type="ARBA" id="ARBA00023002"/>
    </source>
</evidence>
<evidence type="ECO:0000259" key="2">
    <source>
        <dbReference type="Pfam" id="PF00248"/>
    </source>
</evidence>
<dbReference type="Proteomes" id="UP001597182">
    <property type="component" value="Unassembled WGS sequence"/>
</dbReference>
<gene>
    <name evidence="3" type="ORF">ACFQ34_20795</name>
</gene>
<dbReference type="EMBL" id="JBHTMB010000171">
    <property type="protein sequence ID" value="MFD1235737.1"/>
    <property type="molecule type" value="Genomic_DNA"/>
</dbReference>
<accession>A0ABW3VKD9</accession>
<dbReference type="InterPro" id="IPR036812">
    <property type="entry name" value="NAD(P)_OxRdtase_dom_sf"/>
</dbReference>
<comment type="caution">
    <text evidence="3">The sequence shown here is derived from an EMBL/GenBank/DDBJ whole genome shotgun (WGS) entry which is preliminary data.</text>
</comment>
<organism evidence="3 4">
    <name type="scientific">Pseudonocardia benzenivorans</name>
    <dbReference type="NCBI Taxonomy" id="228005"/>
    <lineage>
        <taxon>Bacteria</taxon>
        <taxon>Bacillati</taxon>
        <taxon>Actinomycetota</taxon>
        <taxon>Actinomycetes</taxon>
        <taxon>Pseudonocardiales</taxon>
        <taxon>Pseudonocardiaceae</taxon>
        <taxon>Pseudonocardia</taxon>
    </lineage>
</organism>
<keyword evidence="1" id="KW-0560">Oxidoreductase</keyword>
<dbReference type="Pfam" id="PF00248">
    <property type="entry name" value="Aldo_ket_red"/>
    <property type="match status" value="1"/>
</dbReference>
<dbReference type="PANTHER" id="PTHR43364:SF4">
    <property type="entry name" value="NAD(P)-LINKED OXIDOREDUCTASE SUPERFAMILY PROTEIN"/>
    <property type="match status" value="1"/>
</dbReference>
<dbReference type="InterPro" id="IPR023210">
    <property type="entry name" value="NADP_OxRdtase_dom"/>
</dbReference>
<protein>
    <submittedName>
        <fullName evidence="3">Aldo/keto reductase</fullName>
    </submittedName>
</protein>
<name>A0ABW3VKD9_9PSEU</name>
<evidence type="ECO:0000313" key="3">
    <source>
        <dbReference type="EMBL" id="MFD1235737.1"/>
    </source>
</evidence>